<dbReference type="Pfam" id="PF01740">
    <property type="entry name" value="STAS"/>
    <property type="match status" value="1"/>
</dbReference>
<feature type="transmembrane region" description="Helical" evidence="5">
    <location>
        <begin position="362"/>
        <end position="380"/>
    </location>
</feature>
<feature type="transmembrane region" description="Helical" evidence="5">
    <location>
        <begin position="30"/>
        <end position="53"/>
    </location>
</feature>
<dbReference type="RefSeq" id="WP_145806705.1">
    <property type="nucleotide sequence ID" value="NZ_VIVK01000001.1"/>
</dbReference>
<feature type="domain" description="SLC26A/SulP transporter" evidence="6">
    <location>
        <begin position="13"/>
        <end position="375"/>
    </location>
</feature>
<keyword evidence="4 5" id="KW-0472">Membrane</keyword>
<dbReference type="PANTHER" id="PTHR11814">
    <property type="entry name" value="SULFATE TRANSPORTER"/>
    <property type="match status" value="1"/>
</dbReference>
<dbReference type="GO" id="GO:0016020">
    <property type="term" value="C:membrane"/>
    <property type="evidence" value="ECO:0007669"/>
    <property type="project" value="UniProtKB-SubCell"/>
</dbReference>
<dbReference type="OrthoDB" id="9771198at2"/>
<organism evidence="8 9">
    <name type="scientific">Kribbella amoyensis</name>
    <dbReference type="NCBI Taxonomy" id="996641"/>
    <lineage>
        <taxon>Bacteria</taxon>
        <taxon>Bacillati</taxon>
        <taxon>Actinomycetota</taxon>
        <taxon>Actinomycetes</taxon>
        <taxon>Propionibacteriales</taxon>
        <taxon>Kribbellaceae</taxon>
        <taxon>Kribbella</taxon>
    </lineage>
</organism>
<dbReference type="Gene3D" id="3.30.750.24">
    <property type="entry name" value="STAS domain"/>
    <property type="match status" value="1"/>
</dbReference>
<name>A0A561BS03_9ACTN</name>
<accession>A0A561BS03</accession>
<feature type="transmembrane region" description="Helical" evidence="5">
    <location>
        <begin position="166"/>
        <end position="184"/>
    </location>
</feature>
<protein>
    <submittedName>
        <fullName evidence="8">SulP family sulfate permease</fullName>
    </submittedName>
</protein>
<sequence length="559" mass="57503">MTLVPRPGRPTRQDAVSGFVTGLFSIPEGMAYASIGGFAAPLGLWSGVVPTIVGSVFARTVLMVTTLTSAIALSSRSVLSDAGLDPGDAGALATLTILVGLVMLIMGLLRLGSVMSFVSTAVMTGFTTGIALQIVTGVIKDATAYTPDAHNTIAKLVDAVAHVGDWDSSTVLVSVATVAVWAAFKAVHRLESYATLIALVVVSVASAVLDTDVELVGDIAGIPRSLPPFSAPDFGAVPDLAFGAIAIALVALAQAAGIGAAVANPDGSRPDASTDFRAQGLANVAGGLFSALPTGGSLSRTGVGTSAGARTRWSGVFAGGWLAVIVLAVGPVAGEIPMAVIGGLLIVIGGELITGRFGDIMLVLRTSALSSVAMVVTFLATTQLPLQQAIFIGAGLSILLYAVSASRRGRLLLLTPVTDGGWLVEAPPRVLASHRTTVLHYDGPSFFAEVNRLEEEWPETRETVDAAVVLSFRGSGGIPSATFLKALEQAAGRLHARDIDLVLCGVSPSLFQVLERSHALDLLGEDSVHVETPHLMDSLTTAYAAAERKRASRNEVTDN</sequence>
<proteinExistence type="predicted"/>
<dbReference type="AlphaFoldDB" id="A0A561BS03"/>
<keyword evidence="3 5" id="KW-1133">Transmembrane helix</keyword>
<evidence type="ECO:0000259" key="7">
    <source>
        <dbReference type="Pfam" id="PF01740"/>
    </source>
</evidence>
<dbReference type="EMBL" id="VIVK01000001">
    <property type="protein sequence ID" value="TWD81678.1"/>
    <property type="molecule type" value="Genomic_DNA"/>
</dbReference>
<dbReference type="CDD" id="cd07042">
    <property type="entry name" value="STAS_SulP_like_sulfate_transporter"/>
    <property type="match status" value="1"/>
</dbReference>
<evidence type="ECO:0000256" key="2">
    <source>
        <dbReference type="ARBA" id="ARBA00022692"/>
    </source>
</evidence>
<feature type="domain" description="STAS" evidence="7">
    <location>
        <begin position="433"/>
        <end position="523"/>
    </location>
</feature>
<dbReference type="InterPro" id="IPR001902">
    <property type="entry name" value="SLC26A/SulP_fam"/>
</dbReference>
<keyword evidence="2 5" id="KW-0812">Transmembrane</keyword>
<feature type="transmembrane region" description="Helical" evidence="5">
    <location>
        <begin position="91"/>
        <end position="109"/>
    </location>
</feature>
<dbReference type="GO" id="GO:0055085">
    <property type="term" value="P:transmembrane transport"/>
    <property type="evidence" value="ECO:0007669"/>
    <property type="project" value="InterPro"/>
</dbReference>
<feature type="transmembrane region" description="Helical" evidence="5">
    <location>
        <begin position="336"/>
        <end position="355"/>
    </location>
</feature>
<comment type="subcellular location">
    <subcellularLocation>
        <location evidence="1">Membrane</location>
        <topology evidence="1">Multi-pass membrane protein</topology>
    </subcellularLocation>
</comment>
<evidence type="ECO:0000256" key="1">
    <source>
        <dbReference type="ARBA" id="ARBA00004141"/>
    </source>
</evidence>
<feature type="transmembrane region" description="Helical" evidence="5">
    <location>
        <begin position="116"/>
        <end position="139"/>
    </location>
</feature>
<feature type="transmembrane region" description="Helical" evidence="5">
    <location>
        <begin position="191"/>
        <end position="209"/>
    </location>
</feature>
<evidence type="ECO:0000313" key="9">
    <source>
        <dbReference type="Proteomes" id="UP000318380"/>
    </source>
</evidence>
<dbReference type="Pfam" id="PF00916">
    <property type="entry name" value="Sulfate_transp"/>
    <property type="match status" value="1"/>
</dbReference>
<keyword evidence="9" id="KW-1185">Reference proteome</keyword>
<dbReference type="InterPro" id="IPR002645">
    <property type="entry name" value="STAS_dom"/>
</dbReference>
<evidence type="ECO:0000259" key="6">
    <source>
        <dbReference type="Pfam" id="PF00916"/>
    </source>
</evidence>
<gene>
    <name evidence="8" type="ORF">FB561_2798</name>
</gene>
<evidence type="ECO:0000256" key="4">
    <source>
        <dbReference type="ARBA" id="ARBA00023136"/>
    </source>
</evidence>
<dbReference type="InterPro" id="IPR011547">
    <property type="entry name" value="SLC26A/SulP_dom"/>
</dbReference>
<evidence type="ECO:0000313" key="8">
    <source>
        <dbReference type="EMBL" id="TWD81678.1"/>
    </source>
</evidence>
<comment type="caution">
    <text evidence="8">The sequence shown here is derived from an EMBL/GenBank/DDBJ whole genome shotgun (WGS) entry which is preliminary data.</text>
</comment>
<dbReference type="InterPro" id="IPR036513">
    <property type="entry name" value="STAS_dom_sf"/>
</dbReference>
<evidence type="ECO:0000256" key="5">
    <source>
        <dbReference type="SAM" id="Phobius"/>
    </source>
</evidence>
<feature type="transmembrane region" description="Helical" evidence="5">
    <location>
        <begin position="60"/>
        <end position="79"/>
    </location>
</feature>
<dbReference type="SUPFAM" id="SSF52091">
    <property type="entry name" value="SpoIIaa-like"/>
    <property type="match status" value="1"/>
</dbReference>
<feature type="transmembrane region" description="Helical" evidence="5">
    <location>
        <begin position="240"/>
        <end position="263"/>
    </location>
</feature>
<feature type="transmembrane region" description="Helical" evidence="5">
    <location>
        <begin position="313"/>
        <end position="330"/>
    </location>
</feature>
<reference evidence="8 9" key="1">
    <citation type="submission" date="2019-06" db="EMBL/GenBank/DDBJ databases">
        <title>Sequencing the genomes of 1000 actinobacteria strains.</title>
        <authorList>
            <person name="Klenk H.-P."/>
        </authorList>
    </citation>
    <scope>NUCLEOTIDE SEQUENCE [LARGE SCALE GENOMIC DNA]</scope>
    <source>
        <strain evidence="8 9">DSM 24683</strain>
    </source>
</reference>
<evidence type="ECO:0000256" key="3">
    <source>
        <dbReference type="ARBA" id="ARBA00022989"/>
    </source>
</evidence>
<dbReference type="Proteomes" id="UP000318380">
    <property type="component" value="Unassembled WGS sequence"/>
</dbReference>
<feature type="transmembrane region" description="Helical" evidence="5">
    <location>
        <begin position="386"/>
        <end position="403"/>
    </location>
</feature>